<accession>A0A1I7XIW5</accession>
<proteinExistence type="predicted"/>
<dbReference type="Proteomes" id="UP000095283">
    <property type="component" value="Unplaced"/>
</dbReference>
<name>A0A1I7XIW5_HETBA</name>
<reference evidence="2" key="1">
    <citation type="submission" date="2016-11" db="UniProtKB">
        <authorList>
            <consortium name="WormBaseParasite"/>
        </authorList>
    </citation>
    <scope>IDENTIFICATION</scope>
</reference>
<evidence type="ECO:0000313" key="1">
    <source>
        <dbReference type="Proteomes" id="UP000095283"/>
    </source>
</evidence>
<organism evidence="1 2">
    <name type="scientific">Heterorhabditis bacteriophora</name>
    <name type="common">Entomopathogenic nematode worm</name>
    <dbReference type="NCBI Taxonomy" id="37862"/>
    <lineage>
        <taxon>Eukaryota</taxon>
        <taxon>Metazoa</taxon>
        <taxon>Ecdysozoa</taxon>
        <taxon>Nematoda</taxon>
        <taxon>Chromadorea</taxon>
        <taxon>Rhabditida</taxon>
        <taxon>Rhabditina</taxon>
        <taxon>Rhabditomorpha</taxon>
        <taxon>Strongyloidea</taxon>
        <taxon>Heterorhabditidae</taxon>
        <taxon>Heterorhabditis</taxon>
    </lineage>
</organism>
<protein>
    <submittedName>
        <fullName evidence="2">Uncharacterized protein</fullName>
    </submittedName>
</protein>
<dbReference type="AlphaFoldDB" id="A0A1I7XIW5"/>
<dbReference type="WBParaSite" id="Hba_17256">
    <property type="protein sequence ID" value="Hba_17256"/>
    <property type="gene ID" value="Hba_17256"/>
</dbReference>
<keyword evidence="1" id="KW-1185">Reference proteome</keyword>
<sequence length="36" mass="4042">MGRPLTANNIHGKKVLLCIWWDMKGVLKKTKTSATT</sequence>
<dbReference type="InterPro" id="IPR001888">
    <property type="entry name" value="Transposase_1"/>
</dbReference>
<evidence type="ECO:0000313" key="2">
    <source>
        <dbReference type="WBParaSite" id="Hba_17256"/>
    </source>
</evidence>
<dbReference type="Pfam" id="PF01359">
    <property type="entry name" value="Transposase_1"/>
    <property type="match status" value="1"/>
</dbReference>